<dbReference type="AlphaFoldDB" id="A0A5J4VSD5"/>
<keyword evidence="4" id="KW-0808">Transferase</keyword>
<dbReference type="Proteomes" id="UP000324800">
    <property type="component" value="Unassembled WGS sequence"/>
</dbReference>
<evidence type="ECO:0000256" key="9">
    <source>
        <dbReference type="ARBA" id="ARBA00048679"/>
    </source>
</evidence>
<proteinExistence type="predicted"/>
<accession>A0A5J4VSD5</accession>
<evidence type="ECO:0000259" key="11">
    <source>
        <dbReference type="PROSITE" id="PS50002"/>
    </source>
</evidence>
<evidence type="ECO:0000256" key="10">
    <source>
        <dbReference type="PROSITE-ProRule" id="PRU00192"/>
    </source>
</evidence>
<evidence type="ECO:0000256" key="4">
    <source>
        <dbReference type="ARBA" id="ARBA00022679"/>
    </source>
</evidence>
<dbReference type="PANTHER" id="PTHR44899:SF3">
    <property type="entry name" value="SERINE_THREONINE-PROTEIN KINASE NEK1"/>
    <property type="match status" value="1"/>
</dbReference>
<keyword evidence="6 13" id="KW-0418">Kinase</keyword>
<evidence type="ECO:0000256" key="1">
    <source>
        <dbReference type="ARBA" id="ARBA00012513"/>
    </source>
</evidence>
<evidence type="ECO:0000256" key="6">
    <source>
        <dbReference type="ARBA" id="ARBA00022777"/>
    </source>
</evidence>
<keyword evidence="2 10" id="KW-0728">SH3 domain</keyword>
<dbReference type="SUPFAM" id="SSF56112">
    <property type="entry name" value="Protein kinase-like (PK-like)"/>
    <property type="match status" value="2"/>
</dbReference>
<dbReference type="Pfam" id="PF00069">
    <property type="entry name" value="Pkinase"/>
    <property type="match status" value="2"/>
</dbReference>
<dbReference type="GO" id="GO:0004674">
    <property type="term" value="F:protein serine/threonine kinase activity"/>
    <property type="evidence" value="ECO:0007669"/>
    <property type="project" value="UniProtKB-KW"/>
</dbReference>
<dbReference type="InterPro" id="IPR001452">
    <property type="entry name" value="SH3_domain"/>
</dbReference>
<dbReference type="PANTHER" id="PTHR44899">
    <property type="entry name" value="CAMK FAMILY PROTEIN KINASE"/>
    <property type="match status" value="1"/>
</dbReference>
<dbReference type="EC" id="2.7.11.1" evidence="1"/>
<evidence type="ECO:0000313" key="13">
    <source>
        <dbReference type="EMBL" id="KAA6385330.1"/>
    </source>
</evidence>
<gene>
    <name evidence="13" type="ORF">EZS28_019143</name>
</gene>
<dbReference type="InterPro" id="IPR000719">
    <property type="entry name" value="Prot_kinase_dom"/>
</dbReference>
<evidence type="ECO:0000256" key="2">
    <source>
        <dbReference type="ARBA" id="ARBA00022443"/>
    </source>
</evidence>
<dbReference type="SMART" id="SM00220">
    <property type="entry name" value="S_TKc"/>
    <property type="match status" value="1"/>
</dbReference>
<dbReference type="PROSITE" id="PS50002">
    <property type="entry name" value="SH3"/>
    <property type="match status" value="1"/>
</dbReference>
<dbReference type="InterPro" id="IPR036028">
    <property type="entry name" value="SH3-like_dom_sf"/>
</dbReference>
<dbReference type="GO" id="GO:0005524">
    <property type="term" value="F:ATP binding"/>
    <property type="evidence" value="ECO:0007669"/>
    <property type="project" value="UniProtKB-KW"/>
</dbReference>
<feature type="domain" description="Protein kinase" evidence="12">
    <location>
        <begin position="228"/>
        <end position="474"/>
    </location>
</feature>
<keyword evidence="7" id="KW-0067">ATP-binding</keyword>
<evidence type="ECO:0000256" key="8">
    <source>
        <dbReference type="ARBA" id="ARBA00047899"/>
    </source>
</evidence>
<evidence type="ECO:0000256" key="5">
    <source>
        <dbReference type="ARBA" id="ARBA00022741"/>
    </source>
</evidence>
<evidence type="ECO:0000259" key="12">
    <source>
        <dbReference type="PROSITE" id="PS50011"/>
    </source>
</evidence>
<protein>
    <recommendedName>
        <fullName evidence="1">non-specific serine/threonine protein kinase</fullName>
        <ecNumber evidence="1">2.7.11.1</ecNumber>
    </recommendedName>
</protein>
<evidence type="ECO:0000256" key="3">
    <source>
        <dbReference type="ARBA" id="ARBA00022527"/>
    </source>
</evidence>
<sequence>MSETDEIYEVIANYAGRKGFLQFLPVQKGDIVRVIEKDPIWFTVEMDGIIGKVPQRKLRLCSSSRSLIDKQPQQHLHFLSPSSSSSLLQTPIATSNINSGQNALSTINQNSLSEQTAITITTQKSNPFKDSLDNNLQIAEYNNSVRLMWHFRDRAEMYIITEFCSGGDLRTSINELQKLPESECVKRVWDIFVQIIIALDHIHSNKICHRNVKPESIFLMENGLVQLNEVFDELARGAFGRILLVKLKKNGIPYLKSNDKKVADAEVSMLVKAQCNFTVRFVEAFPNDLDLFIIQEYCSGGNLRALILEMKSWQFEERQQKSIKYVYQVLRGLEHLHRQNIVHRDLKPENILIDNNGNAKIGDFGLAEQLKESKSYVKQAGTLIYEPPEAFTQDKMNEQSDIWALGVIFTELITGVHPFSVGSIDQIISNIKHGRYIPLPEYVQGELRMMIQAMLNVDQDKRPLSYHLLSTNIMQLQGNIENGTK</sequence>
<dbReference type="InterPro" id="IPR011009">
    <property type="entry name" value="Kinase-like_dom_sf"/>
</dbReference>
<dbReference type="InterPro" id="IPR008271">
    <property type="entry name" value="Ser/Thr_kinase_AS"/>
</dbReference>
<comment type="catalytic activity">
    <reaction evidence="9">
        <text>L-seryl-[protein] + ATP = O-phospho-L-seryl-[protein] + ADP + H(+)</text>
        <dbReference type="Rhea" id="RHEA:17989"/>
        <dbReference type="Rhea" id="RHEA-COMP:9863"/>
        <dbReference type="Rhea" id="RHEA-COMP:11604"/>
        <dbReference type="ChEBI" id="CHEBI:15378"/>
        <dbReference type="ChEBI" id="CHEBI:29999"/>
        <dbReference type="ChEBI" id="CHEBI:30616"/>
        <dbReference type="ChEBI" id="CHEBI:83421"/>
        <dbReference type="ChEBI" id="CHEBI:456216"/>
        <dbReference type="EC" id="2.7.11.1"/>
    </reaction>
</comment>
<evidence type="ECO:0000313" key="14">
    <source>
        <dbReference type="Proteomes" id="UP000324800"/>
    </source>
</evidence>
<dbReference type="PROSITE" id="PS00108">
    <property type="entry name" value="PROTEIN_KINASE_ST"/>
    <property type="match status" value="1"/>
</dbReference>
<evidence type="ECO:0000256" key="7">
    <source>
        <dbReference type="ARBA" id="ARBA00022840"/>
    </source>
</evidence>
<feature type="domain" description="SH3" evidence="11">
    <location>
        <begin position="3"/>
        <end position="63"/>
    </location>
</feature>
<keyword evidence="5" id="KW-0547">Nucleotide-binding</keyword>
<reference evidence="13 14" key="1">
    <citation type="submission" date="2019-03" db="EMBL/GenBank/DDBJ databases">
        <title>Single cell metagenomics reveals metabolic interactions within the superorganism composed of flagellate Streblomastix strix and complex community of Bacteroidetes bacteria on its surface.</title>
        <authorList>
            <person name="Treitli S.C."/>
            <person name="Kolisko M."/>
            <person name="Husnik F."/>
            <person name="Keeling P."/>
            <person name="Hampl V."/>
        </authorList>
    </citation>
    <scope>NUCLEOTIDE SEQUENCE [LARGE SCALE GENOMIC DNA]</scope>
    <source>
        <strain evidence="13">ST1C</strain>
    </source>
</reference>
<name>A0A5J4VSD5_9EUKA</name>
<comment type="caution">
    <text evidence="13">The sequence shown here is derived from an EMBL/GenBank/DDBJ whole genome shotgun (WGS) entry which is preliminary data.</text>
</comment>
<comment type="catalytic activity">
    <reaction evidence="8">
        <text>L-threonyl-[protein] + ATP = O-phospho-L-threonyl-[protein] + ADP + H(+)</text>
        <dbReference type="Rhea" id="RHEA:46608"/>
        <dbReference type="Rhea" id="RHEA-COMP:11060"/>
        <dbReference type="Rhea" id="RHEA-COMP:11605"/>
        <dbReference type="ChEBI" id="CHEBI:15378"/>
        <dbReference type="ChEBI" id="CHEBI:30013"/>
        <dbReference type="ChEBI" id="CHEBI:30616"/>
        <dbReference type="ChEBI" id="CHEBI:61977"/>
        <dbReference type="ChEBI" id="CHEBI:456216"/>
        <dbReference type="EC" id="2.7.11.1"/>
    </reaction>
</comment>
<dbReference type="PROSITE" id="PS50011">
    <property type="entry name" value="PROTEIN_KINASE_DOM"/>
    <property type="match status" value="1"/>
</dbReference>
<organism evidence="13 14">
    <name type="scientific">Streblomastix strix</name>
    <dbReference type="NCBI Taxonomy" id="222440"/>
    <lineage>
        <taxon>Eukaryota</taxon>
        <taxon>Metamonada</taxon>
        <taxon>Preaxostyla</taxon>
        <taxon>Oxymonadida</taxon>
        <taxon>Streblomastigidae</taxon>
        <taxon>Streblomastix</taxon>
    </lineage>
</organism>
<dbReference type="Gene3D" id="1.10.510.10">
    <property type="entry name" value="Transferase(Phosphotransferase) domain 1"/>
    <property type="match status" value="2"/>
</dbReference>
<dbReference type="SUPFAM" id="SSF50044">
    <property type="entry name" value="SH3-domain"/>
    <property type="match status" value="1"/>
</dbReference>
<dbReference type="EMBL" id="SNRW01005311">
    <property type="protein sequence ID" value="KAA6385330.1"/>
    <property type="molecule type" value="Genomic_DNA"/>
</dbReference>
<dbReference type="InterPro" id="IPR051131">
    <property type="entry name" value="NEK_Ser/Thr_kinase_NIMA"/>
</dbReference>
<dbReference type="OrthoDB" id="6513151at2759"/>
<keyword evidence="3" id="KW-0723">Serine/threonine-protein kinase</keyword>